<evidence type="ECO:0000313" key="2">
    <source>
        <dbReference type="Proteomes" id="UP000325315"/>
    </source>
</evidence>
<dbReference type="AlphaFoldDB" id="A0A5B6W5Y4"/>
<keyword evidence="2" id="KW-1185">Reference proteome</keyword>
<protein>
    <submittedName>
        <fullName evidence="1">Uncharacterized protein</fullName>
    </submittedName>
</protein>
<reference evidence="2" key="1">
    <citation type="journal article" date="2019" name="Plant Biotechnol. J.">
        <title>Genome sequencing of the Australian wild diploid species Gossypium australe highlights disease resistance and delayed gland morphogenesis.</title>
        <authorList>
            <person name="Cai Y."/>
            <person name="Cai X."/>
            <person name="Wang Q."/>
            <person name="Wang P."/>
            <person name="Zhang Y."/>
            <person name="Cai C."/>
            <person name="Xu Y."/>
            <person name="Wang K."/>
            <person name="Zhou Z."/>
            <person name="Wang C."/>
            <person name="Geng S."/>
            <person name="Li B."/>
            <person name="Dong Q."/>
            <person name="Hou Y."/>
            <person name="Wang H."/>
            <person name="Ai P."/>
            <person name="Liu Z."/>
            <person name="Yi F."/>
            <person name="Sun M."/>
            <person name="An G."/>
            <person name="Cheng J."/>
            <person name="Zhang Y."/>
            <person name="Shi Q."/>
            <person name="Xie Y."/>
            <person name="Shi X."/>
            <person name="Chang Y."/>
            <person name="Huang F."/>
            <person name="Chen Y."/>
            <person name="Hong S."/>
            <person name="Mi L."/>
            <person name="Sun Q."/>
            <person name="Zhang L."/>
            <person name="Zhou B."/>
            <person name="Peng R."/>
            <person name="Zhang X."/>
            <person name="Liu F."/>
        </authorList>
    </citation>
    <scope>NUCLEOTIDE SEQUENCE [LARGE SCALE GENOMIC DNA]</scope>
    <source>
        <strain evidence="2">cv. PA1801</strain>
    </source>
</reference>
<name>A0A5B6W5Y4_9ROSI</name>
<sequence length="73" mass="8402">MESCHTRHRERWPEVSPQLFNAAERWSDGESGDDGVRRANCGAIWWCAALEDSGLSRARGWLECLRRLGFQKP</sequence>
<proteinExistence type="predicted"/>
<organism evidence="1 2">
    <name type="scientific">Gossypium australe</name>
    <dbReference type="NCBI Taxonomy" id="47621"/>
    <lineage>
        <taxon>Eukaryota</taxon>
        <taxon>Viridiplantae</taxon>
        <taxon>Streptophyta</taxon>
        <taxon>Embryophyta</taxon>
        <taxon>Tracheophyta</taxon>
        <taxon>Spermatophyta</taxon>
        <taxon>Magnoliopsida</taxon>
        <taxon>eudicotyledons</taxon>
        <taxon>Gunneridae</taxon>
        <taxon>Pentapetalae</taxon>
        <taxon>rosids</taxon>
        <taxon>malvids</taxon>
        <taxon>Malvales</taxon>
        <taxon>Malvaceae</taxon>
        <taxon>Malvoideae</taxon>
        <taxon>Gossypium</taxon>
    </lineage>
</organism>
<gene>
    <name evidence="1" type="ORF">EPI10_010608</name>
</gene>
<dbReference type="Proteomes" id="UP000325315">
    <property type="component" value="Unassembled WGS sequence"/>
</dbReference>
<comment type="caution">
    <text evidence="1">The sequence shown here is derived from an EMBL/GenBank/DDBJ whole genome shotgun (WGS) entry which is preliminary data.</text>
</comment>
<accession>A0A5B6W5Y4</accession>
<evidence type="ECO:0000313" key="1">
    <source>
        <dbReference type="EMBL" id="KAA3476644.1"/>
    </source>
</evidence>
<dbReference type="EMBL" id="SMMG02000004">
    <property type="protein sequence ID" value="KAA3476644.1"/>
    <property type="molecule type" value="Genomic_DNA"/>
</dbReference>